<evidence type="ECO:0000256" key="1">
    <source>
        <dbReference type="SAM" id="Phobius"/>
    </source>
</evidence>
<dbReference type="Proteomes" id="UP000572051">
    <property type="component" value="Unassembled WGS sequence"/>
</dbReference>
<name>A0A7Z0EJ95_9ACTN</name>
<dbReference type="RefSeq" id="WP_179819766.1">
    <property type="nucleotide sequence ID" value="NZ_JACCFS010000001.1"/>
</dbReference>
<feature type="transmembrane region" description="Helical" evidence="1">
    <location>
        <begin position="20"/>
        <end position="37"/>
    </location>
</feature>
<feature type="transmembrane region" description="Helical" evidence="1">
    <location>
        <begin position="43"/>
        <end position="60"/>
    </location>
</feature>
<keyword evidence="1" id="KW-0472">Membrane</keyword>
<sequence>MREPDGRTRSGWSTGLMETGAYWLLYVVSVSGALLHWRLGNVVLAAGCAAAAVFGAFLIGRDHEDSTAHR</sequence>
<dbReference type="AlphaFoldDB" id="A0A7Z0EJ95"/>
<organism evidence="2 3">
    <name type="scientific">Nocardiopsis aegyptia</name>
    <dbReference type="NCBI Taxonomy" id="220378"/>
    <lineage>
        <taxon>Bacteria</taxon>
        <taxon>Bacillati</taxon>
        <taxon>Actinomycetota</taxon>
        <taxon>Actinomycetes</taxon>
        <taxon>Streptosporangiales</taxon>
        <taxon>Nocardiopsidaceae</taxon>
        <taxon>Nocardiopsis</taxon>
    </lineage>
</organism>
<keyword evidence="3" id="KW-1185">Reference proteome</keyword>
<accession>A0A7Z0EJ95</accession>
<evidence type="ECO:0000313" key="3">
    <source>
        <dbReference type="Proteomes" id="UP000572051"/>
    </source>
</evidence>
<protein>
    <submittedName>
        <fullName evidence="2">Uncharacterized protein</fullName>
    </submittedName>
</protein>
<dbReference type="EMBL" id="JACCFS010000001">
    <property type="protein sequence ID" value="NYJ32904.1"/>
    <property type="molecule type" value="Genomic_DNA"/>
</dbReference>
<keyword evidence="1" id="KW-0812">Transmembrane</keyword>
<reference evidence="2 3" key="1">
    <citation type="submission" date="2020-07" db="EMBL/GenBank/DDBJ databases">
        <title>Sequencing the genomes of 1000 actinobacteria strains.</title>
        <authorList>
            <person name="Klenk H.-P."/>
        </authorList>
    </citation>
    <scope>NUCLEOTIDE SEQUENCE [LARGE SCALE GENOMIC DNA]</scope>
    <source>
        <strain evidence="2 3">DSM 44442</strain>
    </source>
</reference>
<gene>
    <name evidence="2" type="ORF">HNR10_000785</name>
</gene>
<proteinExistence type="predicted"/>
<keyword evidence="1" id="KW-1133">Transmembrane helix</keyword>
<comment type="caution">
    <text evidence="2">The sequence shown here is derived from an EMBL/GenBank/DDBJ whole genome shotgun (WGS) entry which is preliminary data.</text>
</comment>
<evidence type="ECO:0000313" key="2">
    <source>
        <dbReference type="EMBL" id="NYJ32904.1"/>
    </source>
</evidence>